<organism evidence="5 6">
    <name type="scientific">Limihaloglobus sulfuriphilus</name>
    <dbReference type="NCBI Taxonomy" id="1851148"/>
    <lineage>
        <taxon>Bacteria</taxon>
        <taxon>Pseudomonadati</taxon>
        <taxon>Planctomycetota</taxon>
        <taxon>Phycisphaerae</taxon>
        <taxon>Sedimentisphaerales</taxon>
        <taxon>Sedimentisphaeraceae</taxon>
        <taxon>Limihaloglobus</taxon>
    </lineage>
</organism>
<dbReference type="InterPro" id="IPR033948">
    <property type="entry name" value="ETF_beta_N"/>
</dbReference>
<dbReference type="OrthoDB" id="9804960at2"/>
<feature type="domain" description="Electron transfer flavoprotein alpha/beta-subunit N-terminal" evidence="4">
    <location>
        <begin position="22"/>
        <end position="212"/>
    </location>
</feature>
<dbReference type="PIRSF" id="PIRSF000090">
    <property type="entry name" value="Beta-ETF"/>
    <property type="match status" value="1"/>
</dbReference>
<dbReference type="Pfam" id="PF01012">
    <property type="entry name" value="ETF"/>
    <property type="match status" value="1"/>
</dbReference>
<dbReference type="CDD" id="cd01714">
    <property type="entry name" value="ETF_beta"/>
    <property type="match status" value="1"/>
</dbReference>
<keyword evidence="2" id="KW-0813">Transport</keyword>
<dbReference type="KEGG" id="pbas:SMSP2_01036"/>
<dbReference type="Gene3D" id="3.40.50.620">
    <property type="entry name" value="HUPs"/>
    <property type="match status" value="1"/>
</dbReference>
<sequence>MNIIVPIKQVPDIRNVRMDEKTGTVIREGVEAIVNPLDLYAIETAIRLAGSCGAKTIALSMGPAKAADALREAVSMGIDEAVLLSDKCFAGSDTWATSYVLSEAVKRIGSYTIIICGERAVDGDTGQVGPGIAAWLDIPVLTYLSKVSINEGSCTVRRLIEDGYESLSCSMPCVLTVVKEIAEPGLPTLRGKKRAKNLDIPTWTAEYLGIKPESVGLKGSPTRVVKIDRPKVSRQCRIEKPRSETKTAAAVKALAEKLRETA</sequence>
<dbReference type="PANTHER" id="PTHR21294:SF17">
    <property type="entry name" value="PROTEIN FIXA"/>
    <property type="match status" value="1"/>
</dbReference>
<evidence type="ECO:0000256" key="1">
    <source>
        <dbReference type="ARBA" id="ARBA00007557"/>
    </source>
</evidence>
<dbReference type="SMART" id="SM00893">
    <property type="entry name" value="ETF"/>
    <property type="match status" value="1"/>
</dbReference>
<dbReference type="InterPro" id="IPR012255">
    <property type="entry name" value="ETF_b"/>
</dbReference>
<gene>
    <name evidence="5" type="primary">etfB_2</name>
    <name evidence="5" type="ORF">SMSP2_01036</name>
</gene>
<comment type="similarity">
    <text evidence="1">Belongs to the ETF beta-subunit/FixA family.</text>
</comment>
<dbReference type="EMBL" id="CP019646">
    <property type="protein sequence ID" value="AQQ70679.1"/>
    <property type="molecule type" value="Genomic_DNA"/>
</dbReference>
<dbReference type="Proteomes" id="UP000188181">
    <property type="component" value="Chromosome"/>
</dbReference>
<evidence type="ECO:0000256" key="2">
    <source>
        <dbReference type="ARBA" id="ARBA00022982"/>
    </source>
</evidence>
<dbReference type="PROSITE" id="PS01065">
    <property type="entry name" value="ETF_BETA"/>
    <property type="match status" value="1"/>
</dbReference>
<dbReference type="InterPro" id="IPR014730">
    <property type="entry name" value="ETF_a/b_N"/>
</dbReference>
<keyword evidence="2" id="KW-0249">Electron transport</keyword>
<keyword evidence="6" id="KW-1185">Reference proteome</keyword>
<evidence type="ECO:0000313" key="5">
    <source>
        <dbReference type="EMBL" id="AQQ70679.1"/>
    </source>
</evidence>
<evidence type="ECO:0000313" key="6">
    <source>
        <dbReference type="Proteomes" id="UP000188181"/>
    </source>
</evidence>
<protein>
    <recommendedName>
        <fullName evidence="3">Protein FixA</fullName>
    </recommendedName>
</protein>
<dbReference type="InterPro" id="IPR000049">
    <property type="entry name" value="ET-Flavoprotein_bsu_CS"/>
</dbReference>
<dbReference type="GO" id="GO:0009055">
    <property type="term" value="F:electron transfer activity"/>
    <property type="evidence" value="ECO:0007669"/>
    <property type="project" value="InterPro"/>
</dbReference>
<name>A0A1Q2MDG0_9BACT</name>
<evidence type="ECO:0000259" key="4">
    <source>
        <dbReference type="SMART" id="SM00893"/>
    </source>
</evidence>
<dbReference type="SUPFAM" id="SSF52402">
    <property type="entry name" value="Adenine nucleotide alpha hydrolases-like"/>
    <property type="match status" value="1"/>
</dbReference>
<dbReference type="STRING" id="1851148.SMSP2_01036"/>
<evidence type="ECO:0000256" key="3">
    <source>
        <dbReference type="ARBA" id="ARBA00040635"/>
    </source>
</evidence>
<dbReference type="InterPro" id="IPR014729">
    <property type="entry name" value="Rossmann-like_a/b/a_fold"/>
</dbReference>
<dbReference type="AlphaFoldDB" id="A0A1Q2MDG0"/>
<proteinExistence type="inferred from homology"/>
<accession>A0A1Q2MDG0</accession>
<reference evidence="6" key="1">
    <citation type="submission" date="2017-02" db="EMBL/GenBank/DDBJ databases">
        <title>Comparative genomics and description of representatives of a novel lineage of planctomycetes thriving in anoxic sediments.</title>
        <authorList>
            <person name="Spring S."/>
            <person name="Bunk B."/>
            <person name="Sproer C."/>
        </authorList>
    </citation>
    <scope>NUCLEOTIDE SEQUENCE [LARGE SCALE GENOMIC DNA]</scope>
    <source>
        <strain evidence="6">SM-Chi-D1</strain>
    </source>
</reference>
<dbReference type="PANTHER" id="PTHR21294">
    <property type="entry name" value="ELECTRON TRANSFER FLAVOPROTEIN BETA-SUBUNIT"/>
    <property type="match status" value="1"/>
</dbReference>
<dbReference type="RefSeq" id="WP_146682922.1">
    <property type="nucleotide sequence ID" value="NZ_CP019646.1"/>
</dbReference>